<dbReference type="GO" id="GO:0016020">
    <property type="term" value="C:membrane"/>
    <property type="evidence" value="ECO:0007669"/>
    <property type="project" value="UniProtKB-SubCell"/>
</dbReference>
<evidence type="ECO:0000256" key="1">
    <source>
        <dbReference type="ARBA" id="ARBA00004141"/>
    </source>
</evidence>
<evidence type="ECO:0000256" key="2">
    <source>
        <dbReference type="ARBA" id="ARBA00022670"/>
    </source>
</evidence>
<evidence type="ECO:0000256" key="8">
    <source>
        <dbReference type="SAM" id="Phobius"/>
    </source>
</evidence>
<comment type="caution">
    <text evidence="10">The sequence shown here is derived from an EMBL/GenBank/DDBJ whole genome shotgun (WGS) entry which is preliminary data.</text>
</comment>
<proteinExistence type="predicted"/>
<feature type="transmembrane region" description="Helical" evidence="8">
    <location>
        <begin position="128"/>
        <end position="152"/>
    </location>
</feature>
<dbReference type="EMBL" id="BMNY01000001">
    <property type="protein sequence ID" value="GGM67698.1"/>
    <property type="molecule type" value="Genomic_DNA"/>
</dbReference>
<dbReference type="Pfam" id="PF02163">
    <property type="entry name" value="Peptidase_M50"/>
    <property type="match status" value="1"/>
</dbReference>
<evidence type="ECO:0000256" key="5">
    <source>
        <dbReference type="ARBA" id="ARBA00022946"/>
    </source>
</evidence>
<feature type="transmembrane region" description="Helical" evidence="8">
    <location>
        <begin position="226"/>
        <end position="244"/>
    </location>
</feature>
<feature type="transmembrane region" description="Helical" evidence="8">
    <location>
        <begin position="91"/>
        <end position="116"/>
    </location>
</feature>
<comment type="subcellular location">
    <subcellularLocation>
        <location evidence="1">Membrane</location>
        <topology evidence="1">Multi-pass membrane protein</topology>
    </subcellularLocation>
</comment>
<reference evidence="10" key="2">
    <citation type="submission" date="2022-09" db="EMBL/GenBank/DDBJ databases">
        <authorList>
            <person name="Sun Q."/>
            <person name="Ohkuma M."/>
        </authorList>
    </citation>
    <scope>NUCLEOTIDE SEQUENCE</scope>
    <source>
        <strain evidence="10">JCM 13583</strain>
    </source>
</reference>
<keyword evidence="6 8" id="KW-1133">Transmembrane helix</keyword>
<dbReference type="InterPro" id="IPR044838">
    <property type="entry name" value="EGY1-like"/>
</dbReference>
<evidence type="ECO:0000256" key="3">
    <source>
        <dbReference type="ARBA" id="ARBA00022692"/>
    </source>
</evidence>
<evidence type="ECO:0000256" key="6">
    <source>
        <dbReference type="ARBA" id="ARBA00022989"/>
    </source>
</evidence>
<feature type="transmembrane region" description="Helical" evidence="8">
    <location>
        <begin position="250"/>
        <end position="271"/>
    </location>
</feature>
<organism evidence="10 11">
    <name type="scientific">Thermogymnomonas acidicola</name>
    <dbReference type="NCBI Taxonomy" id="399579"/>
    <lineage>
        <taxon>Archaea</taxon>
        <taxon>Methanobacteriati</taxon>
        <taxon>Thermoplasmatota</taxon>
        <taxon>Thermoplasmata</taxon>
        <taxon>Thermoplasmatales</taxon>
        <taxon>Thermogymnomonas</taxon>
    </lineage>
</organism>
<evidence type="ECO:0000313" key="10">
    <source>
        <dbReference type="EMBL" id="GGM67698.1"/>
    </source>
</evidence>
<feature type="transmembrane region" description="Helical" evidence="8">
    <location>
        <begin position="164"/>
        <end position="182"/>
    </location>
</feature>
<name>A0AA37BQQ1_9ARCH</name>
<dbReference type="AlphaFoldDB" id="A0AA37BQQ1"/>
<feature type="transmembrane region" description="Helical" evidence="8">
    <location>
        <begin position="194"/>
        <end position="214"/>
    </location>
</feature>
<dbReference type="CDD" id="cd06160">
    <property type="entry name" value="S2P-M50_like_2"/>
    <property type="match status" value="1"/>
</dbReference>
<dbReference type="Proteomes" id="UP000632195">
    <property type="component" value="Unassembled WGS sequence"/>
</dbReference>
<accession>A0AA37BQQ1</accession>
<feature type="domain" description="Peptidase M50" evidence="9">
    <location>
        <begin position="134"/>
        <end position="287"/>
    </location>
</feature>
<evidence type="ECO:0000313" key="11">
    <source>
        <dbReference type="Proteomes" id="UP000632195"/>
    </source>
</evidence>
<dbReference type="PANTHER" id="PTHR31412:SF0">
    <property type="entry name" value="ZINC METALLOPROTEASE EGY1, CHLOROPLASTIC-RELATED"/>
    <property type="match status" value="1"/>
</dbReference>
<dbReference type="GO" id="GO:0006508">
    <property type="term" value="P:proteolysis"/>
    <property type="evidence" value="ECO:0007669"/>
    <property type="project" value="UniProtKB-KW"/>
</dbReference>
<dbReference type="GO" id="GO:0008233">
    <property type="term" value="F:peptidase activity"/>
    <property type="evidence" value="ECO:0007669"/>
    <property type="project" value="UniProtKB-KW"/>
</dbReference>
<feature type="transmembrane region" description="Helical" evidence="8">
    <location>
        <begin position="338"/>
        <end position="357"/>
    </location>
</feature>
<evidence type="ECO:0000256" key="4">
    <source>
        <dbReference type="ARBA" id="ARBA00022801"/>
    </source>
</evidence>
<evidence type="ECO:0000256" key="7">
    <source>
        <dbReference type="ARBA" id="ARBA00023136"/>
    </source>
</evidence>
<keyword evidence="7 8" id="KW-0472">Membrane</keyword>
<reference evidence="10" key="1">
    <citation type="journal article" date="2014" name="Int. J. Syst. Evol. Microbiol.">
        <title>Complete genome sequence of Corynebacterium casei LMG S-19264T (=DSM 44701T), isolated from a smear-ripened cheese.</title>
        <authorList>
            <consortium name="US DOE Joint Genome Institute (JGI-PGF)"/>
            <person name="Walter F."/>
            <person name="Albersmeier A."/>
            <person name="Kalinowski J."/>
            <person name="Ruckert C."/>
        </authorList>
    </citation>
    <scope>NUCLEOTIDE SEQUENCE</scope>
    <source>
        <strain evidence="10">JCM 13583</strain>
    </source>
</reference>
<dbReference type="RefSeq" id="WP_188679598.1">
    <property type="nucleotide sequence ID" value="NZ_BMNY01000001.1"/>
</dbReference>
<gene>
    <name evidence="10" type="ORF">GCM10007108_02180</name>
</gene>
<dbReference type="InterPro" id="IPR008915">
    <property type="entry name" value="Peptidase_M50"/>
</dbReference>
<keyword evidence="2" id="KW-0645">Protease</keyword>
<evidence type="ECO:0000259" key="9">
    <source>
        <dbReference type="Pfam" id="PF02163"/>
    </source>
</evidence>
<keyword evidence="4" id="KW-0378">Hydrolase</keyword>
<sequence>MYSQEKVRVESDDLEFVVKTVTSRVKTYDVQVNPEHIRFFFFHSDNPDIAEAFDDIRKVLVDRGYIPFIAEDGEAFIEVDRRPQVRYRSNTVNLVMLILTLASTIYVGSGYASAFVSPGPYREELSLLYGFAFFSAPLMLILGIHEIGHYIVAKRHHVRASLPFFIPFPLELGTFGAFISLRDPIPNKRAMTEIGAAGPIFGFLTALPLMFLASYLSRVFRPVTDYVPFIIHLPLIYHLFHLQVPTARPIFPMVLAVWVGMFATAMNLIPVGQLDGGHVIRGLLGRNAVYADYAFVAILFYLGIRYPGWWLLAIFVIFMGITHPPALDDYSPIRPRDIAIGVFALVMFVLTFTVVPISQA</sequence>
<keyword evidence="5" id="KW-0809">Transit peptide</keyword>
<keyword evidence="11" id="KW-1185">Reference proteome</keyword>
<dbReference type="PANTHER" id="PTHR31412">
    <property type="entry name" value="ZINC METALLOPROTEASE EGY1"/>
    <property type="match status" value="1"/>
</dbReference>
<protein>
    <recommendedName>
        <fullName evidence="9">Peptidase M50 domain-containing protein</fullName>
    </recommendedName>
</protein>
<keyword evidence="3 8" id="KW-0812">Transmembrane</keyword>